<keyword evidence="5 11" id="KW-0227">DNA damage</keyword>
<name>A0A0F6YJ95_9BACT</name>
<evidence type="ECO:0000313" key="14">
    <source>
        <dbReference type="EMBL" id="AKF06745.1"/>
    </source>
</evidence>
<dbReference type="InterPro" id="IPR012340">
    <property type="entry name" value="NA-bd_OB-fold"/>
</dbReference>
<dbReference type="Gene3D" id="2.40.50.140">
    <property type="entry name" value="Nucleic acid-binding proteins"/>
    <property type="match status" value="1"/>
</dbReference>
<evidence type="ECO:0000256" key="4">
    <source>
        <dbReference type="ARBA" id="ARBA00022723"/>
    </source>
</evidence>
<dbReference type="InterPro" id="IPR001679">
    <property type="entry name" value="DNA_ligase"/>
</dbReference>
<dbReference type="SUPFAM" id="SSF47781">
    <property type="entry name" value="RuvA domain 2-like"/>
    <property type="match status" value="1"/>
</dbReference>
<reference evidence="14 15" key="1">
    <citation type="submission" date="2015-03" db="EMBL/GenBank/DDBJ databases">
        <title>Genome assembly of Sandaracinus amylolyticus DSM 53668.</title>
        <authorList>
            <person name="Sharma G."/>
            <person name="Subramanian S."/>
        </authorList>
    </citation>
    <scope>NUCLEOTIDE SEQUENCE [LARGE SCALE GENOMIC DNA]</scope>
    <source>
        <strain evidence="14 15">DSM 53668</strain>
    </source>
</reference>
<dbReference type="CDD" id="cd17748">
    <property type="entry name" value="BRCT_DNA_ligase_like"/>
    <property type="match status" value="1"/>
</dbReference>
<evidence type="ECO:0000256" key="7">
    <source>
        <dbReference type="ARBA" id="ARBA00022842"/>
    </source>
</evidence>
<dbReference type="AlphaFoldDB" id="A0A0F6YJ95"/>
<comment type="function">
    <text evidence="1 11">DNA ligase that catalyzes the formation of phosphodiester linkages between 5'-phosphoryl and 3'-hydroxyl groups in double-stranded DNA using NAD as a coenzyme and as the energy source for the reaction. It is essential for DNA replication and repair of damaged DNA.</text>
</comment>
<evidence type="ECO:0000256" key="3">
    <source>
        <dbReference type="ARBA" id="ARBA00022705"/>
    </source>
</evidence>
<comment type="cofactor">
    <cofactor evidence="11">
        <name>Mg(2+)</name>
        <dbReference type="ChEBI" id="CHEBI:18420"/>
    </cofactor>
    <cofactor evidence="11">
        <name>Mn(2+)</name>
        <dbReference type="ChEBI" id="CHEBI:29035"/>
    </cofactor>
</comment>
<dbReference type="Pfam" id="PF12826">
    <property type="entry name" value="HHH_2"/>
    <property type="match status" value="1"/>
</dbReference>
<sequence length="621" mass="66493">MLSLDKLSHGRRDERGAPIPMRDQLAAWIARRAIELAMPEDAMPALTIEPKVDGISIALIYERGELARAITRGDGTRGDDVTKQVRATGAVPDRIAIDHGTIELRGELYWPRDAFERHNAALIAAGEAPLANPRNGCAGLVKRKDVRGLREAGLACFLYQLARASDDVAVPRTQRGLLAWLRDLGAPTYADLATHVTTLDEAIDVCEAWTAKRASLPFEIDGMVLKIDDRDAHARLGATSHHPHWGVAWKFPPERRLTRVLGITVTVGKSGKLTPVAELAPVRLAQTTVVRASLHNFVELERKDVRVGDWVAVEKAGDIIPQVALAEHALRAPGTASFTAPSVCPSCGSALEREEIFLFCTSPRCPDQLRERLAHFASRKAMDVEGLGDSVVDQLVTKLAVRTPDQLFALRARDLAQLDRMGDKSAQKIAERIAGAKERGLTRLLHGLAIRHVGETLARDLALHFRTMDALLAFAERYVAGDQGAIAEVAPTSGTGVIPGLARRSADVIFAVLASPAMRDIVRGLASHGVKLDAVEERAIAVEGVAGKTFVLTGTLPGLSREAASARIRAAGGRVSSSVSKKTDYVVAGAEAGTKLEQAQSLGVAVLDESALLALLAGTGA</sequence>
<dbReference type="NCBIfam" id="NF005932">
    <property type="entry name" value="PRK07956.1"/>
    <property type="match status" value="1"/>
</dbReference>
<evidence type="ECO:0000256" key="11">
    <source>
        <dbReference type="HAMAP-Rule" id="MF_01588"/>
    </source>
</evidence>
<organism evidence="14 15">
    <name type="scientific">Sandaracinus amylolyticus</name>
    <dbReference type="NCBI Taxonomy" id="927083"/>
    <lineage>
        <taxon>Bacteria</taxon>
        <taxon>Pseudomonadati</taxon>
        <taxon>Myxococcota</taxon>
        <taxon>Polyangia</taxon>
        <taxon>Polyangiales</taxon>
        <taxon>Sandaracinaceae</taxon>
        <taxon>Sandaracinus</taxon>
    </lineage>
</organism>
<dbReference type="KEGG" id="samy:DB32_003894"/>
<dbReference type="Pfam" id="PF03120">
    <property type="entry name" value="OB_DNA_ligase"/>
    <property type="match status" value="1"/>
</dbReference>
<keyword evidence="4 11" id="KW-0479">Metal-binding</keyword>
<evidence type="ECO:0000256" key="8">
    <source>
        <dbReference type="ARBA" id="ARBA00023027"/>
    </source>
</evidence>
<dbReference type="GO" id="GO:0003911">
    <property type="term" value="F:DNA ligase (NAD+) activity"/>
    <property type="evidence" value="ECO:0007669"/>
    <property type="project" value="UniProtKB-UniRule"/>
</dbReference>
<keyword evidence="9 11" id="KW-0234">DNA repair</keyword>
<dbReference type="SUPFAM" id="SSF50249">
    <property type="entry name" value="Nucleic acid-binding proteins"/>
    <property type="match status" value="1"/>
</dbReference>
<dbReference type="Gene3D" id="3.40.50.10190">
    <property type="entry name" value="BRCT domain"/>
    <property type="match status" value="1"/>
</dbReference>
<feature type="binding site" evidence="11">
    <location>
        <position position="107"/>
    </location>
    <ligand>
        <name>NAD(+)</name>
        <dbReference type="ChEBI" id="CHEBI:57540"/>
    </ligand>
</feature>
<dbReference type="Gene3D" id="3.30.470.30">
    <property type="entry name" value="DNA ligase/mRNA capping enzyme"/>
    <property type="match status" value="1"/>
</dbReference>
<evidence type="ECO:0000256" key="1">
    <source>
        <dbReference type="ARBA" id="ARBA00004067"/>
    </source>
</evidence>
<comment type="caution">
    <text evidence="11">Lacks conserved residue(s) required for the propagation of feature annotation.</text>
</comment>
<feature type="active site" description="N6-AMP-lysine intermediate" evidence="11">
    <location>
        <position position="51"/>
    </location>
</feature>
<feature type="binding site" evidence="11">
    <location>
        <position position="344"/>
    </location>
    <ligand>
        <name>Zn(2+)</name>
        <dbReference type="ChEBI" id="CHEBI:29105"/>
    </ligand>
</feature>
<evidence type="ECO:0000256" key="2">
    <source>
        <dbReference type="ARBA" id="ARBA00022598"/>
    </source>
</evidence>
<dbReference type="InterPro" id="IPR013839">
    <property type="entry name" value="DNAligase_adenylation"/>
</dbReference>
<feature type="domain" description="BRCT" evidence="13">
    <location>
        <begin position="545"/>
        <end position="616"/>
    </location>
</feature>
<comment type="similarity">
    <text evidence="11">Belongs to the NAD-dependent DNA ligase family. LigA subfamily.</text>
</comment>
<dbReference type="EC" id="6.5.1.2" evidence="11 12"/>
<keyword evidence="3 11" id="KW-0235">DNA replication</keyword>
<dbReference type="NCBIfam" id="TIGR00575">
    <property type="entry name" value="dnlj"/>
    <property type="match status" value="1"/>
</dbReference>
<dbReference type="Pfam" id="PF00533">
    <property type="entry name" value="BRCT"/>
    <property type="match status" value="1"/>
</dbReference>
<dbReference type="PROSITE" id="PS01056">
    <property type="entry name" value="DNA_LIGASE_N2"/>
    <property type="match status" value="1"/>
</dbReference>
<dbReference type="EMBL" id="CP011125">
    <property type="protein sequence ID" value="AKF06745.1"/>
    <property type="molecule type" value="Genomic_DNA"/>
</dbReference>
<feature type="binding site" evidence="11">
    <location>
        <position position="226"/>
    </location>
    <ligand>
        <name>NAD(+)</name>
        <dbReference type="ChEBI" id="CHEBI:57540"/>
    </ligand>
</feature>
<proteinExistence type="inferred from homology"/>
<feature type="binding site" evidence="11">
    <location>
        <position position="365"/>
    </location>
    <ligand>
        <name>Zn(2+)</name>
        <dbReference type="ChEBI" id="CHEBI:29105"/>
    </ligand>
</feature>
<evidence type="ECO:0000256" key="10">
    <source>
        <dbReference type="ARBA" id="ARBA00034005"/>
    </source>
</evidence>
<dbReference type="PROSITE" id="PS01055">
    <property type="entry name" value="DNA_LIGASE_N1"/>
    <property type="match status" value="1"/>
</dbReference>
<gene>
    <name evidence="11" type="primary">ligA</name>
    <name evidence="14" type="ORF">DB32_003894</name>
</gene>
<evidence type="ECO:0000256" key="9">
    <source>
        <dbReference type="ARBA" id="ARBA00023204"/>
    </source>
</evidence>
<keyword evidence="11" id="KW-0464">Manganese</keyword>
<evidence type="ECO:0000256" key="5">
    <source>
        <dbReference type="ARBA" id="ARBA00022763"/>
    </source>
</evidence>
<dbReference type="SUPFAM" id="SSF52113">
    <property type="entry name" value="BRCT domain"/>
    <property type="match status" value="1"/>
</dbReference>
<dbReference type="SMART" id="SM00292">
    <property type="entry name" value="BRCT"/>
    <property type="match status" value="1"/>
</dbReference>
<feature type="binding site" evidence="11">
    <location>
        <position position="72"/>
    </location>
    <ligand>
        <name>NAD(+)</name>
        <dbReference type="ChEBI" id="CHEBI:57540"/>
    </ligand>
</feature>
<evidence type="ECO:0000259" key="13">
    <source>
        <dbReference type="PROSITE" id="PS50172"/>
    </source>
</evidence>
<dbReference type="HAMAP" id="MF_01588">
    <property type="entry name" value="DNA_ligase_A"/>
    <property type="match status" value="1"/>
</dbReference>
<dbReference type="FunFam" id="1.10.150.20:FF:000007">
    <property type="entry name" value="DNA ligase"/>
    <property type="match status" value="1"/>
</dbReference>
<dbReference type="InterPro" id="IPR036420">
    <property type="entry name" value="BRCT_dom_sf"/>
</dbReference>
<dbReference type="GO" id="GO:0006281">
    <property type="term" value="P:DNA repair"/>
    <property type="evidence" value="ECO:0007669"/>
    <property type="project" value="UniProtKB-KW"/>
</dbReference>
<keyword evidence="8 11" id="KW-0520">NAD</keyword>
<dbReference type="SMART" id="SM00532">
    <property type="entry name" value="LIGANc"/>
    <property type="match status" value="1"/>
</dbReference>
<dbReference type="InterPro" id="IPR041663">
    <property type="entry name" value="DisA/LigA_HHH"/>
</dbReference>
<feature type="binding site" evidence="11">
    <location>
        <position position="347"/>
    </location>
    <ligand>
        <name>Zn(2+)</name>
        <dbReference type="ChEBI" id="CHEBI:29105"/>
    </ligand>
</feature>
<keyword evidence="2 11" id="KW-0436">Ligase</keyword>
<feature type="binding site" evidence="11">
    <location>
        <position position="360"/>
    </location>
    <ligand>
        <name>Zn(2+)</name>
        <dbReference type="ChEBI" id="CHEBI:29105"/>
    </ligand>
</feature>
<dbReference type="Pfam" id="PF01653">
    <property type="entry name" value="DNA_ligase_aden"/>
    <property type="match status" value="1"/>
</dbReference>
<dbReference type="SUPFAM" id="SSF56091">
    <property type="entry name" value="DNA ligase/mRNA capping enzyme, catalytic domain"/>
    <property type="match status" value="1"/>
</dbReference>
<feature type="binding site" evidence="11">
    <location>
        <position position="49"/>
    </location>
    <ligand>
        <name>NAD(+)</name>
        <dbReference type="ChEBI" id="CHEBI:57540"/>
    </ligand>
</feature>
<comment type="catalytic activity">
    <reaction evidence="10 11 12">
        <text>NAD(+) + (deoxyribonucleotide)n-3'-hydroxyl + 5'-phospho-(deoxyribonucleotide)m = (deoxyribonucleotide)n+m + AMP + beta-nicotinamide D-nucleotide.</text>
        <dbReference type="EC" id="6.5.1.2"/>
    </reaction>
</comment>
<dbReference type="PROSITE" id="PS50172">
    <property type="entry name" value="BRCT"/>
    <property type="match status" value="1"/>
</dbReference>
<dbReference type="GO" id="GO:0046872">
    <property type="term" value="F:metal ion binding"/>
    <property type="evidence" value="ECO:0007669"/>
    <property type="project" value="UniProtKB-KW"/>
</dbReference>
<keyword evidence="6 11" id="KW-0862">Zinc</keyword>
<evidence type="ECO:0000256" key="12">
    <source>
        <dbReference type="RuleBase" id="RU000618"/>
    </source>
</evidence>
<accession>A0A0F6YJ95</accession>
<dbReference type="InterPro" id="IPR018239">
    <property type="entry name" value="DNA_ligase_AS"/>
</dbReference>
<dbReference type="InterPro" id="IPR013840">
    <property type="entry name" value="DNAligase_N"/>
</dbReference>
<dbReference type="InterPro" id="IPR033136">
    <property type="entry name" value="DNA_ligase_CS"/>
</dbReference>
<dbReference type="Gene3D" id="1.10.150.20">
    <property type="entry name" value="5' to 3' exonuclease, C-terminal subdomain"/>
    <property type="match status" value="2"/>
</dbReference>
<keyword evidence="7 11" id="KW-0460">Magnesium</keyword>
<dbReference type="InterPro" id="IPR001357">
    <property type="entry name" value="BRCT_dom"/>
</dbReference>
<protein>
    <recommendedName>
        <fullName evidence="11 12">DNA ligase</fullName>
        <ecNumber evidence="11 12">6.5.1.2</ecNumber>
    </recommendedName>
    <alternativeName>
        <fullName evidence="11">Polydeoxyribonucleotide synthase [NAD(+)]</fullName>
    </alternativeName>
</protein>
<dbReference type="InterPro" id="IPR010994">
    <property type="entry name" value="RuvA_2-like"/>
</dbReference>
<keyword evidence="15" id="KW-1185">Reference proteome</keyword>
<evidence type="ECO:0000256" key="6">
    <source>
        <dbReference type="ARBA" id="ARBA00022833"/>
    </source>
</evidence>
<dbReference type="GO" id="GO:0006260">
    <property type="term" value="P:DNA replication"/>
    <property type="evidence" value="ECO:0007669"/>
    <property type="project" value="UniProtKB-KW"/>
</dbReference>
<feature type="binding site" evidence="11">
    <location>
        <position position="250"/>
    </location>
    <ligand>
        <name>NAD(+)</name>
        <dbReference type="ChEBI" id="CHEBI:57540"/>
    </ligand>
</feature>
<dbReference type="PIRSF" id="PIRSF001604">
    <property type="entry name" value="LigA"/>
    <property type="match status" value="1"/>
</dbReference>
<evidence type="ECO:0000313" key="15">
    <source>
        <dbReference type="Proteomes" id="UP000034883"/>
    </source>
</evidence>
<dbReference type="InterPro" id="IPR004150">
    <property type="entry name" value="NAD_DNA_ligase_OB"/>
</dbReference>
<dbReference type="Proteomes" id="UP000034883">
    <property type="component" value="Chromosome"/>
</dbReference>
<dbReference type="STRING" id="927083.DB32_003894"/>